<reference evidence="2 3" key="1">
    <citation type="submission" date="2018-11" db="EMBL/GenBank/DDBJ databases">
        <title>Genomic Encyclopedia of Type Strains, Phase IV (KMG-IV): sequencing the most valuable type-strain genomes for metagenomic binning, comparative biology and taxonomic classification.</title>
        <authorList>
            <person name="Goeker M."/>
        </authorList>
    </citation>
    <scope>NUCLEOTIDE SEQUENCE [LARGE SCALE GENOMIC DNA]</scope>
    <source>
        <strain evidence="2 3">DSM 100316</strain>
    </source>
</reference>
<organism evidence="2 3">
    <name type="scientific">Sinobacterium caligoides</name>
    <dbReference type="NCBI Taxonomy" id="933926"/>
    <lineage>
        <taxon>Bacteria</taxon>
        <taxon>Pseudomonadati</taxon>
        <taxon>Pseudomonadota</taxon>
        <taxon>Gammaproteobacteria</taxon>
        <taxon>Cellvibrionales</taxon>
        <taxon>Spongiibacteraceae</taxon>
        <taxon>Sinobacterium</taxon>
    </lineage>
</organism>
<evidence type="ECO:0000313" key="2">
    <source>
        <dbReference type="EMBL" id="ROR97968.1"/>
    </source>
</evidence>
<dbReference type="RefSeq" id="WP_148059450.1">
    <property type="nucleotide sequence ID" value="NZ_RKHR01000008.1"/>
</dbReference>
<proteinExistence type="predicted"/>
<keyword evidence="1" id="KW-0472">Membrane</keyword>
<name>A0A3N2DE89_9GAMM</name>
<evidence type="ECO:0000256" key="1">
    <source>
        <dbReference type="SAM" id="Phobius"/>
    </source>
</evidence>
<keyword evidence="1" id="KW-1133">Transmembrane helix</keyword>
<feature type="transmembrane region" description="Helical" evidence="1">
    <location>
        <begin position="12"/>
        <end position="31"/>
    </location>
</feature>
<sequence length="68" mass="7331">MSQMKQLQASNHIIVLALIIFGGSTYFSYFVEGLALAAAVSSHIVMVLSATAFKVGCILKLYLSHRAV</sequence>
<dbReference type="EMBL" id="RKHR01000008">
    <property type="protein sequence ID" value="ROR97968.1"/>
    <property type="molecule type" value="Genomic_DNA"/>
</dbReference>
<gene>
    <name evidence="2" type="ORF">EDC56_3637</name>
</gene>
<protein>
    <submittedName>
        <fullName evidence="2">Uncharacterized protein</fullName>
    </submittedName>
</protein>
<keyword evidence="1" id="KW-0812">Transmembrane</keyword>
<feature type="transmembrane region" description="Helical" evidence="1">
    <location>
        <begin position="43"/>
        <end position="63"/>
    </location>
</feature>
<accession>A0A3N2DE89</accession>
<evidence type="ECO:0000313" key="3">
    <source>
        <dbReference type="Proteomes" id="UP000275394"/>
    </source>
</evidence>
<dbReference type="Proteomes" id="UP000275394">
    <property type="component" value="Unassembled WGS sequence"/>
</dbReference>
<comment type="caution">
    <text evidence="2">The sequence shown here is derived from an EMBL/GenBank/DDBJ whole genome shotgun (WGS) entry which is preliminary data.</text>
</comment>
<keyword evidence="3" id="KW-1185">Reference proteome</keyword>
<dbReference type="AlphaFoldDB" id="A0A3N2DE89"/>